<dbReference type="AlphaFoldDB" id="A0A6A6WCA5"/>
<evidence type="ECO:0000256" key="3">
    <source>
        <dbReference type="ARBA" id="ARBA00022801"/>
    </source>
</evidence>
<feature type="domain" description="HotDog ACOT-type" evidence="6">
    <location>
        <begin position="93"/>
        <end position="218"/>
    </location>
</feature>
<dbReference type="RefSeq" id="XP_033602260.1">
    <property type="nucleotide sequence ID" value="XM_033740683.1"/>
</dbReference>
<dbReference type="InterPro" id="IPR029069">
    <property type="entry name" value="HotDog_dom_sf"/>
</dbReference>
<evidence type="ECO:0000313" key="7">
    <source>
        <dbReference type="EMBL" id="KAF2759809.1"/>
    </source>
</evidence>
<dbReference type="GO" id="GO:0047617">
    <property type="term" value="F:fatty acyl-CoA hydrolase activity"/>
    <property type="evidence" value="ECO:0007669"/>
    <property type="project" value="TreeGrafter"/>
</dbReference>
<evidence type="ECO:0000313" key="8">
    <source>
        <dbReference type="Proteomes" id="UP000799437"/>
    </source>
</evidence>
<name>A0A6A6WCA5_9PEZI</name>
<dbReference type="FunFam" id="3.10.129.10:FF:000038">
    <property type="entry name" value="Acyl-CoA thioester hydrolase"/>
    <property type="match status" value="1"/>
</dbReference>
<sequence length="478" mass="53195">MIVQAPRSAVRRLSRSIRLFQSHSTHPTTPGHRHLHVSAPRSTDGVFRALTENRVQTPWIEALRSKQAGGPDPSQSTGKAETPRDRELTPKRMSDSYHSVILPLAQDPWLLDTYLNAAGHIRLGTILMDLDALSGVIAYKHTGDGVTTVTAACDRITIKHPLTEICDLEYSGQVTYATGRSSMEISLQVARAPKDGEKVKDEDVLLHCTFTMVSLDPGTKKPVNINPITPSTPEEHRLFAAGARNSSARKQQAQTALLKHTPNDLESDIIHHMWQKQLQYHDPSDALRRPDNLTFMDATVLRTTSIMQPQFRNRHHFMIFGGFLLKQTFELAFCTAAQFARSRPTFVSLDPSAFLNPVPVGSILYLTATVVYTDPPLVPATDAEAEDARSSSASAHHTRVQVRVDSKVRSVEHGEAKPTGQFHFTFHVEGNGRVMPRTYTEYMMYIDARRRAKRVAESLAEDAPLVARRIGSLDSVTE</sequence>
<dbReference type="GeneID" id="54481737"/>
<keyword evidence="2" id="KW-0677">Repeat</keyword>
<dbReference type="PANTHER" id="PTHR12655:SF0">
    <property type="entry name" value="ACYL-COENZYME A THIOESTERASE 9, MITOCHONDRIAL"/>
    <property type="match status" value="1"/>
</dbReference>
<keyword evidence="4" id="KW-0809">Transit peptide</keyword>
<dbReference type="EMBL" id="ML996569">
    <property type="protein sequence ID" value="KAF2759809.1"/>
    <property type="molecule type" value="Genomic_DNA"/>
</dbReference>
<dbReference type="FunFam" id="3.10.129.10:FF:000032">
    <property type="entry name" value="Acyl-CoA thioester hydrolase"/>
    <property type="match status" value="1"/>
</dbReference>
<dbReference type="SUPFAM" id="SSF54637">
    <property type="entry name" value="Thioesterase/thiol ester dehydrase-isomerase"/>
    <property type="match status" value="2"/>
</dbReference>
<keyword evidence="8" id="KW-1185">Reference proteome</keyword>
<gene>
    <name evidence="7" type="ORF">EJ05DRAFT_310578</name>
</gene>
<evidence type="ECO:0000256" key="2">
    <source>
        <dbReference type="ARBA" id="ARBA00022737"/>
    </source>
</evidence>
<dbReference type="Proteomes" id="UP000799437">
    <property type="component" value="Unassembled WGS sequence"/>
</dbReference>
<evidence type="ECO:0000256" key="5">
    <source>
        <dbReference type="SAM" id="MobiDB-lite"/>
    </source>
</evidence>
<reference evidence="7" key="1">
    <citation type="journal article" date="2020" name="Stud. Mycol.">
        <title>101 Dothideomycetes genomes: a test case for predicting lifestyles and emergence of pathogens.</title>
        <authorList>
            <person name="Haridas S."/>
            <person name="Albert R."/>
            <person name="Binder M."/>
            <person name="Bloem J."/>
            <person name="Labutti K."/>
            <person name="Salamov A."/>
            <person name="Andreopoulos B."/>
            <person name="Baker S."/>
            <person name="Barry K."/>
            <person name="Bills G."/>
            <person name="Bluhm B."/>
            <person name="Cannon C."/>
            <person name="Castanera R."/>
            <person name="Culley D."/>
            <person name="Daum C."/>
            <person name="Ezra D."/>
            <person name="Gonzalez J."/>
            <person name="Henrissat B."/>
            <person name="Kuo A."/>
            <person name="Liang C."/>
            <person name="Lipzen A."/>
            <person name="Lutzoni F."/>
            <person name="Magnuson J."/>
            <person name="Mondo S."/>
            <person name="Nolan M."/>
            <person name="Ohm R."/>
            <person name="Pangilinan J."/>
            <person name="Park H.-J."/>
            <person name="Ramirez L."/>
            <person name="Alfaro M."/>
            <person name="Sun H."/>
            <person name="Tritt A."/>
            <person name="Yoshinaga Y."/>
            <person name="Zwiers L.-H."/>
            <person name="Turgeon B."/>
            <person name="Goodwin S."/>
            <person name="Spatafora J."/>
            <person name="Crous P."/>
            <person name="Grigoriev I."/>
        </authorList>
    </citation>
    <scope>NUCLEOTIDE SEQUENCE</scope>
    <source>
        <strain evidence="7">CBS 121739</strain>
    </source>
</reference>
<dbReference type="PANTHER" id="PTHR12655">
    <property type="entry name" value="ACYL-COA THIOESTERASE"/>
    <property type="match status" value="1"/>
</dbReference>
<proteinExistence type="inferred from homology"/>
<feature type="region of interest" description="Disordered" evidence="5">
    <location>
        <begin position="63"/>
        <end position="92"/>
    </location>
</feature>
<comment type="similarity">
    <text evidence="1">Belongs to the acyl coenzyme A hydrolase family.</text>
</comment>
<keyword evidence="3" id="KW-0378">Hydrolase</keyword>
<feature type="domain" description="HotDog ACOT-type" evidence="6">
    <location>
        <begin position="297"/>
        <end position="432"/>
    </location>
</feature>
<dbReference type="GO" id="GO:0006637">
    <property type="term" value="P:acyl-CoA metabolic process"/>
    <property type="evidence" value="ECO:0007669"/>
    <property type="project" value="TreeGrafter"/>
</dbReference>
<protein>
    <submittedName>
        <fullName evidence="7">Thioesterase/thiol ester dehydrase-isomerase</fullName>
    </submittedName>
</protein>
<keyword evidence="7" id="KW-0413">Isomerase</keyword>
<dbReference type="InterPro" id="IPR033120">
    <property type="entry name" value="HOTDOG_ACOT"/>
</dbReference>
<evidence type="ECO:0000256" key="4">
    <source>
        <dbReference type="ARBA" id="ARBA00022946"/>
    </source>
</evidence>
<dbReference type="GO" id="GO:0016853">
    <property type="term" value="F:isomerase activity"/>
    <property type="evidence" value="ECO:0007669"/>
    <property type="project" value="UniProtKB-KW"/>
</dbReference>
<dbReference type="PROSITE" id="PS51770">
    <property type="entry name" value="HOTDOG_ACOT"/>
    <property type="match status" value="2"/>
</dbReference>
<organism evidence="7 8">
    <name type="scientific">Pseudovirgaria hyperparasitica</name>
    <dbReference type="NCBI Taxonomy" id="470096"/>
    <lineage>
        <taxon>Eukaryota</taxon>
        <taxon>Fungi</taxon>
        <taxon>Dikarya</taxon>
        <taxon>Ascomycota</taxon>
        <taxon>Pezizomycotina</taxon>
        <taxon>Dothideomycetes</taxon>
        <taxon>Dothideomycetes incertae sedis</taxon>
        <taxon>Acrospermales</taxon>
        <taxon>Acrospermaceae</taxon>
        <taxon>Pseudovirgaria</taxon>
    </lineage>
</organism>
<evidence type="ECO:0000259" key="6">
    <source>
        <dbReference type="PROSITE" id="PS51770"/>
    </source>
</evidence>
<dbReference type="GO" id="GO:0005739">
    <property type="term" value="C:mitochondrion"/>
    <property type="evidence" value="ECO:0007669"/>
    <property type="project" value="TreeGrafter"/>
</dbReference>
<dbReference type="Gene3D" id="3.10.129.10">
    <property type="entry name" value="Hotdog Thioesterase"/>
    <property type="match status" value="2"/>
</dbReference>
<dbReference type="OrthoDB" id="331699at2759"/>
<evidence type="ECO:0000256" key="1">
    <source>
        <dbReference type="ARBA" id="ARBA00010458"/>
    </source>
</evidence>
<dbReference type="CDD" id="cd03442">
    <property type="entry name" value="BFIT_BACH"/>
    <property type="match status" value="2"/>
</dbReference>
<feature type="compositionally biased region" description="Basic and acidic residues" evidence="5">
    <location>
        <begin position="81"/>
        <end position="92"/>
    </location>
</feature>
<accession>A0A6A6WCA5</accession>